<name>A0AAX4HEV1_9ASCO</name>
<feature type="compositionally biased region" description="Low complexity" evidence="1">
    <location>
        <begin position="118"/>
        <end position="131"/>
    </location>
</feature>
<evidence type="ECO:0000313" key="2">
    <source>
        <dbReference type="EMBL" id="WPK27100.1"/>
    </source>
</evidence>
<proteinExistence type="predicted"/>
<dbReference type="EMBL" id="CP138898">
    <property type="protein sequence ID" value="WPK27100.1"/>
    <property type="molecule type" value="Genomic_DNA"/>
</dbReference>
<dbReference type="GeneID" id="88175533"/>
<reference evidence="2 3" key="1">
    <citation type="submission" date="2023-10" db="EMBL/GenBank/DDBJ databases">
        <title>Draft Genome Sequence of Candida saopaulonensis from a very Premature Infant with Sepsis.</title>
        <authorList>
            <person name="Ning Y."/>
            <person name="Dai R."/>
            <person name="Xiao M."/>
            <person name="Xu Y."/>
            <person name="Yan Q."/>
            <person name="Zhang L."/>
        </authorList>
    </citation>
    <scope>NUCLEOTIDE SEQUENCE [LARGE SCALE GENOMIC DNA]</scope>
    <source>
        <strain evidence="2 3">19XY460</strain>
    </source>
</reference>
<dbReference type="GO" id="GO:0005634">
    <property type="term" value="C:nucleus"/>
    <property type="evidence" value="ECO:0007669"/>
    <property type="project" value="InterPro"/>
</dbReference>
<dbReference type="InterPro" id="IPR012423">
    <property type="entry name" value="Eaf7/MRGBP"/>
</dbReference>
<feature type="compositionally biased region" description="Basic and acidic residues" evidence="1">
    <location>
        <begin position="293"/>
        <end position="308"/>
    </location>
</feature>
<evidence type="ECO:0000256" key="1">
    <source>
        <dbReference type="SAM" id="MobiDB-lite"/>
    </source>
</evidence>
<protein>
    <recommendedName>
        <fullName evidence="4">Chromatin modification-related protein EAF7</fullName>
    </recommendedName>
</protein>
<feature type="compositionally biased region" description="Basic and acidic residues" evidence="1">
    <location>
        <begin position="164"/>
        <end position="178"/>
    </location>
</feature>
<dbReference type="Proteomes" id="UP001338582">
    <property type="component" value="Chromosome 5"/>
</dbReference>
<gene>
    <name evidence="2" type="ORF">PUMCH_004473</name>
</gene>
<organism evidence="2 3">
    <name type="scientific">Australozyma saopauloensis</name>
    <dbReference type="NCBI Taxonomy" id="291208"/>
    <lineage>
        <taxon>Eukaryota</taxon>
        <taxon>Fungi</taxon>
        <taxon>Dikarya</taxon>
        <taxon>Ascomycota</taxon>
        <taxon>Saccharomycotina</taxon>
        <taxon>Pichiomycetes</taxon>
        <taxon>Metschnikowiaceae</taxon>
        <taxon>Australozyma</taxon>
    </lineage>
</organism>
<keyword evidence="3" id="KW-1185">Reference proteome</keyword>
<feature type="compositionally biased region" description="Basic residues" evidence="1">
    <location>
        <begin position="317"/>
        <end position="331"/>
    </location>
</feature>
<feature type="compositionally biased region" description="Basic residues" evidence="1">
    <location>
        <begin position="281"/>
        <end position="292"/>
    </location>
</feature>
<evidence type="ECO:0008006" key="4">
    <source>
        <dbReference type="Google" id="ProtNLM"/>
    </source>
</evidence>
<feature type="compositionally biased region" description="Acidic residues" evidence="1">
    <location>
        <begin position="70"/>
        <end position="80"/>
    </location>
</feature>
<dbReference type="RefSeq" id="XP_062879478.1">
    <property type="nucleotide sequence ID" value="XM_063023408.1"/>
</dbReference>
<dbReference type="GO" id="GO:0043189">
    <property type="term" value="C:H4/H2A histone acetyltransferase complex"/>
    <property type="evidence" value="ECO:0007669"/>
    <property type="project" value="InterPro"/>
</dbReference>
<evidence type="ECO:0000313" key="3">
    <source>
        <dbReference type="Proteomes" id="UP001338582"/>
    </source>
</evidence>
<sequence>MSRQWTVDSEIKLFSLICDYKPAGALKQQNLARILQHINEEVAEKFTHADLESKLDSLYNIANVDKIEDDQDGVLEDEDASTTKTRANEPSEAAVDAVPGKTRTRLQMAEKKGRRLARSSVARSLTSRSTAEPLSKANTPDLLDEYSSELSDVEGEEAVIAKLKSKEMKDDAEVKEPVSRPNSRRKSMRELARDAPKEVKDTREKKDTRASKDIKKKDVIEDTKALKELDGDSNSREESATPSADKTPELKPQPEQPEPPLTRKRTRANAKLEAPEELPKKKMARTPAKKPVKREATSEEPEAAKADTPETEEEPKKRRSVRTITRRSLRR</sequence>
<accession>A0AAX4HEV1</accession>
<feature type="region of interest" description="Disordered" evidence="1">
    <location>
        <begin position="70"/>
        <end position="143"/>
    </location>
</feature>
<dbReference type="KEGG" id="asau:88175533"/>
<dbReference type="Pfam" id="PF07904">
    <property type="entry name" value="Eaf7"/>
    <property type="match status" value="1"/>
</dbReference>
<dbReference type="GO" id="GO:0006355">
    <property type="term" value="P:regulation of DNA-templated transcription"/>
    <property type="evidence" value="ECO:0007669"/>
    <property type="project" value="InterPro"/>
</dbReference>
<feature type="region of interest" description="Disordered" evidence="1">
    <location>
        <begin position="163"/>
        <end position="331"/>
    </location>
</feature>
<dbReference type="AlphaFoldDB" id="A0AAX4HEV1"/>
<feature type="compositionally biased region" description="Basic and acidic residues" evidence="1">
    <location>
        <begin position="188"/>
        <end position="239"/>
    </location>
</feature>